<dbReference type="AlphaFoldDB" id="A0A8S0Z9L5"/>
<feature type="domain" description="Mutator-like transposase" evidence="2">
    <location>
        <begin position="6"/>
        <end position="136"/>
    </location>
</feature>
<evidence type="ECO:0000259" key="2">
    <source>
        <dbReference type="Pfam" id="PF20700"/>
    </source>
</evidence>
<accession>A0A8S0Z9L5</accession>
<evidence type="ECO:0000313" key="3">
    <source>
        <dbReference type="EMBL" id="CAB3229513.1"/>
    </source>
</evidence>
<proteinExistence type="predicted"/>
<organism evidence="3 4">
    <name type="scientific">Arctia plantaginis</name>
    <name type="common">Wood tiger moth</name>
    <name type="synonym">Phalaena plantaginis</name>
    <dbReference type="NCBI Taxonomy" id="874455"/>
    <lineage>
        <taxon>Eukaryota</taxon>
        <taxon>Metazoa</taxon>
        <taxon>Ecdysozoa</taxon>
        <taxon>Arthropoda</taxon>
        <taxon>Hexapoda</taxon>
        <taxon>Insecta</taxon>
        <taxon>Pterygota</taxon>
        <taxon>Neoptera</taxon>
        <taxon>Endopterygota</taxon>
        <taxon>Lepidoptera</taxon>
        <taxon>Glossata</taxon>
        <taxon>Ditrysia</taxon>
        <taxon>Noctuoidea</taxon>
        <taxon>Erebidae</taxon>
        <taxon>Arctiinae</taxon>
        <taxon>Arctia</taxon>
    </lineage>
</organism>
<gene>
    <name evidence="3" type="ORF">APLA_LOCUS4121</name>
</gene>
<name>A0A8S0Z9L5_ARCPL</name>
<dbReference type="InterPro" id="IPR049012">
    <property type="entry name" value="Mutator_transp_dom"/>
</dbReference>
<comment type="caution">
    <text evidence="3">The sequence shown here is derived from an EMBL/GenBank/DDBJ whole genome shotgun (WGS) entry which is preliminary data.</text>
</comment>
<feature type="compositionally biased region" description="Basic and acidic residues" evidence="1">
    <location>
        <begin position="252"/>
        <end position="273"/>
    </location>
</feature>
<dbReference type="Proteomes" id="UP000494256">
    <property type="component" value="Unassembled WGS sequence"/>
</dbReference>
<evidence type="ECO:0000313" key="4">
    <source>
        <dbReference type="Proteomes" id="UP000494256"/>
    </source>
</evidence>
<protein>
    <recommendedName>
        <fullName evidence="2">Mutator-like transposase domain-containing protein</fullName>
    </recommendedName>
</protein>
<dbReference type="OrthoDB" id="1577640at2759"/>
<dbReference type="Pfam" id="PF20700">
    <property type="entry name" value="Mutator"/>
    <property type="match status" value="1"/>
</dbReference>
<reference evidence="3 4" key="1">
    <citation type="submission" date="2020-04" db="EMBL/GenBank/DDBJ databases">
        <authorList>
            <person name="Wallbank WR R."/>
            <person name="Pardo Diaz C."/>
            <person name="Kozak K."/>
            <person name="Martin S."/>
            <person name="Jiggins C."/>
            <person name="Moest M."/>
            <person name="Warren A I."/>
            <person name="Byers J.R.P. K."/>
            <person name="Montejo-Kovacevich G."/>
            <person name="Yen C E."/>
        </authorList>
    </citation>
    <scope>NUCLEOTIDE SEQUENCE [LARGE SCALE GENOMIC DNA]</scope>
</reference>
<dbReference type="EMBL" id="CADEBD010000286">
    <property type="protein sequence ID" value="CAB3229513.1"/>
    <property type="molecule type" value="Genomic_DNA"/>
</dbReference>
<evidence type="ECO:0000256" key="1">
    <source>
        <dbReference type="SAM" id="MobiDB-lite"/>
    </source>
</evidence>
<sequence>MEVDSMEMFSRSIEKFGVMYSNYIGDGDTKTFLGILNSDPYGDECTVTKNEYVGHVQKRLGTRLRNKRKEQKLGGKKRLTEALIKKLTIYYGLAIRRNLNSVEDMRNAIMATLDHYCSTDKLPRHDKCPEGVESWCEWRKAEASNTLTAFKHPPRVIDEHVEKHIRPVYEELSKNDLLTRCLGGHTQNANESFNSTVWRIVPKHLNSGFKIVEIAAYIAGGIFNEGYSAALKTMQLLDLKIGQQCNKFAKGADKERVTRQNRRDSFESKEARTARRLKHQGENQFFEESEGQLYGPGIAD</sequence>
<feature type="region of interest" description="Disordered" evidence="1">
    <location>
        <begin position="252"/>
        <end position="282"/>
    </location>
</feature>